<dbReference type="PANTHER" id="PTHR37481">
    <property type="entry name" value="LIPOPOLYSACCHARIDE EXPORT SYSTEM PROTEIN LPTC"/>
    <property type="match status" value="1"/>
</dbReference>
<accession>Q65RT9</accession>
<evidence type="ECO:0000313" key="9">
    <source>
        <dbReference type="Proteomes" id="UP000000607"/>
    </source>
</evidence>
<evidence type="ECO:0000256" key="3">
    <source>
        <dbReference type="ARBA" id="ARBA00022692"/>
    </source>
</evidence>
<comment type="subcellular location">
    <subcellularLocation>
        <location evidence="6">Cell inner membrane</location>
        <topology evidence="6">Single-pass membrane protein</topology>
    </subcellularLocation>
</comment>
<dbReference type="Gene3D" id="2.60.450.10">
    <property type="entry name" value="Lipopolysaccharide (LPS) transport protein A like domain"/>
    <property type="match status" value="1"/>
</dbReference>
<dbReference type="Proteomes" id="UP000000607">
    <property type="component" value="Chromosome"/>
</dbReference>
<protein>
    <recommendedName>
        <fullName evidence="6 7">Lipopolysaccharide export system protein LptC</fullName>
    </recommendedName>
</protein>
<dbReference type="KEGG" id="msu:MS1714"/>
<dbReference type="GO" id="GO:0017089">
    <property type="term" value="F:glycolipid transfer activity"/>
    <property type="evidence" value="ECO:0007669"/>
    <property type="project" value="TreeGrafter"/>
</dbReference>
<dbReference type="GO" id="GO:0015221">
    <property type="term" value="F:lipopolysaccharide transmembrane transporter activity"/>
    <property type="evidence" value="ECO:0007669"/>
    <property type="project" value="InterPro"/>
</dbReference>
<reference evidence="8 9" key="1">
    <citation type="journal article" date="2004" name="Nat. Biotechnol.">
        <title>The genome sequence of the capnophilic rumen bacterium Mannheimia succiniciproducens.</title>
        <authorList>
            <person name="Hong S.H."/>
            <person name="Kim J.S."/>
            <person name="Lee S.Y."/>
            <person name="In Y.H."/>
            <person name="Choi S.S."/>
            <person name="Rih J.-K."/>
            <person name="Kim C.H."/>
            <person name="Jeong H."/>
            <person name="Hur C.G."/>
            <person name="Kim J.J."/>
        </authorList>
    </citation>
    <scope>NUCLEOTIDE SEQUENCE [LARGE SCALE GENOMIC DNA]</scope>
    <source>
        <strain evidence="9">KCTC 0769BP / MBEL55E</strain>
    </source>
</reference>
<dbReference type="Pfam" id="PF06835">
    <property type="entry name" value="LptC"/>
    <property type="match status" value="1"/>
</dbReference>
<dbReference type="PIRSF" id="PIRSF028513">
    <property type="entry name" value="LptC"/>
    <property type="match status" value="1"/>
</dbReference>
<dbReference type="EMBL" id="AE016827">
    <property type="protein sequence ID" value="AAU38321.1"/>
    <property type="molecule type" value="Genomic_DNA"/>
</dbReference>
<keyword evidence="9" id="KW-1185">Reference proteome</keyword>
<dbReference type="InterPro" id="IPR026265">
    <property type="entry name" value="LptC"/>
</dbReference>
<keyword evidence="1 6" id="KW-1003">Cell membrane</keyword>
<dbReference type="GO" id="GO:0043165">
    <property type="term" value="P:Gram-negative-bacterium-type cell outer membrane assembly"/>
    <property type="evidence" value="ECO:0007669"/>
    <property type="project" value="UniProtKB-UniRule"/>
</dbReference>
<evidence type="ECO:0000256" key="4">
    <source>
        <dbReference type="ARBA" id="ARBA00022989"/>
    </source>
</evidence>
<dbReference type="OrthoDB" id="5659892at2"/>
<keyword evidence="3 6" id="KW-0812">Transmembrane</keyword>
<dbReference type="RefSeq" id="WP_011200882.1">
    <property type="nucleotide sequence ID" value="NC_006300.1"/>
</dbReference>
<evidence type="ECO:0000256" key="6">
    <source>
        <dbReference type="HAMAP-Rule" id="MF_01915"/>
    </source>
</evidence>
<proteinExistence type="inferred from homology"/>
<dbReference type="InterPro" id="IPR010664">
    <property type="entry name" value="LipoPS_assembly_LptC-rel"/>
</dbReference>
<gene>
    <name evidence="6" type="primary">lptC</name>
    <name evidence="8" type="ordered locus">MS1714</name>
</gene>
<comment type="function">
    <text evidence="6">Involved in the assembly of lipopolysaccharide (LPS). Required for the translocation of LPS from the inner membrane to the outer membrane. Facilitates the transfer of LPS from the inner membrane to the periplasmic protein LptA. Could be a docking site for LptA.</text>
</comment>
<dbReference type="NCBIfam" id="TIGR04409">
    <property type="entry name" value="LptC_YrbK"/>
    <property type="match status" value="1"/>
</dbReference>
<sequence>MNIRWNIILGTIALVLLAWFYTLNQDKPDLTRLIKAPESPEYTGHKMETTIFSPAGKKQYQAYSDTARHYDQDGHTEFVNPVVFALEVETENQGKQSWKLTAKSATLTKDNLLYLNGEVVAQSLDPISRLQRIETEAAVVNLKNQDITSDNMVTIRGLNFTSSGLKLTGNLKQQAATLKEQVKTHYEISNQ</sequence>
<dbReference type="eggNOG" id="COG3117">
    <property type="taxonomic scope" value="Bacteria"/>
</dbReference>
<evidence type="ECO:0000256" key="1">
    <source>
        <dbReference type="ARBA" id="ARBA00022475"/>
    </source>
</evidence>
<evidence type="ECO:0000256" key="2">
    <source>
        <dbReference type="ARBA" id="ARBA00022519"/>
    </source>
</evidence>
<dbReference type="HOGENOM" id="CLU_105814_2_0_6"/>
<evidence type="ECO:0000313" key="8">
    <source>
        <dbReference type="EMBL" id="AAU38321.1"/>
    </source>
</evidence>
<evidence type="ECO:0000256" key="5">
    <source>
        <dbReference type="ARBA" id="ARBA00023136"/>
    </source>
</evidence>
<dbReference type="GO" id="GO:0030288">
    <property type="term" value="C:outer membrane-bounded periplasmic space"/>
    <property type="evidence" value="ECO:0007669"/>
    <property type="project" value="TreeGrafter"/>
</dbReference>
<name>Q65RT9_MANSM</name>
<comment type="function">
    <text evidence="7">Required for the translocation of lipopolysaccharide (LPS) from the inner membrane to the outer membrane.</text>
</comment>
<evidence type="ECO:0000256" key="7">
    <source>
        <dbReference type="PIRNR" id="PIRNR028513"/>
    </source>
</evidence>
<keyword evidence="5 6" id="KW-0472">Membrane</keyword>
<dbReference type="PANTHER" id="PTHR37481:SF1">
    <property type="entry name" value="LIPOPOLYSACCHARIDE EXPORT SYSTEM PROTEIN LPTC"/>
    <property type="match status" value="1"/>
</dbReference>
<comment type="similarity">
    <text evidence="6 7">Belongs to the LptC family.</text>
</comment>
<keyword evidence="2 6" id="KW-0997">Cell inner membrane</keyword>
<dbReference type="AlphaFoldDB" id="Q65RT9"/>
<comment type="subunit">
    <text evidence="6">Component of the lipopolysaccharide transport and assembly complex. Interacts with LptA and the LptBFG transporter complex.</text>
</comment>
<organism evidence="8 9">
    <name type="scientific">Mannheimia succiniciproducens (strain KCTC 0769BP / MBEL55E)</name>
    <dbReference type="NCBI Taxonomy" id="221988"/>
    <lineage>
        <taxon>Bacteria</taxon>
        <taxon>Pseudomonadati</taxon>
        <taxon>Pseudomonadota</taxon>
        <taxon>Gammaproteobacteria</taxon>
        <taxon>Pasteurellales</taxon>
        <taxon>Pasteurellaceae</taxon>
        <taxon>Basfia</taxon>
    </lineage>
</organism>
<dbReference type="InterPro" id="IPR052363">
    <property type="entry name" value="LPS_export_LptC"/>
</dbReference>
<keyword evidence="4 6" id="KW-1133">Transmembrane helix</keyword>
<dbReference type="HAMAP" id="MF_01915">
    <property type="entry name" value="LPS_assembly_LptC"/>
    <property type="match status" value="1"/>
</dbReference>
<dbReference type="GO" id="GO:0005886">
    <property type="term" value="C:plasma membrane"/>
    <property type="evidence" value="ECO:0007669"/>
    <property type="project" value="UniProtKB-SubCell"/>
</dbReference>
<dbReference type="STRING" id="221988.MS1714"/>